<dbReference type="RefSeq" id="WP_101073340.1">
    <property type="nucleotide sequence ID" value="NZ_PISP01000002.1"/>
</dbReference>
<evidence type="ECO:0000313" key="3">
    <source>
        <dbReference type="Proteomes" id="UP000233398"/>
    </source>
</evidence>
<evidence type="ECO:0000256" key="1">
    <source>
        <dbReference type="SAM" id="SignalP"/>
    </source>
</evidence>
<dbReference type="PROSITE" id="PS51257">
    <property type="entry name" value="PROKAR_LIPOPROTEIN"/>
    <property type="match status" value="1"/>
</dbReference>
<reference evidence="2 3" key="1">
    <citation type="submission" date="2017-11" db="EMBL/GenBank/DDBJ databases">
        <title>Rhodohalobacter 15182 sp. nov., isolated from a salt lake.</title>
        <authorList>
            <person name="Han S."/>
        </authorList>
    </citation>
    <scope>NUCLEOTIDE SEQUENCE [LARGE SCALE GENOMIC DNA]</scope>
    <source>
        <strain evidence="2 3">15182</strain>
    </source>
</reference>
<dbReference type="AlphaFoldDB" id="A0A2N0VHZ0"/>
<keyword evidence="1" id="KW-0732">Signal</keyword>
<protein>
    <recommendedName>
        <fullName evidence="4">Outer membrane protein beta-barrel domain-containing protein</fullName>
    </recommendedName>
</protein>
<feature type="chain" id="PRO_5014677348" description="Outer membrane protein beta-barrel domain-containing protein" evidence="1">
    <location>
        <begin position="23"/>
        <end position="145"/>
    </location>
</feature>
<keyword evidence="3" id="KW-1185">Reference proteome</keyword>
<name>A0A2N0VHZ0_9BACT</name>
<gene>
    <name evidence="2" type="ORF">CWD77_09585</name>
</gene>
<dbReference type="EMBL" id="PISP01000002">
    <property type="protein sequence ID" value="PKD43801.1"/>
    <property type="molecule type" value="Genomic_DNA"/>
</dbReference>
<dbReference type="Proteomes" id="UP000233398">
    <property type="component" value="Unassembled WGS sequence"/>
</dbReference>
<sequence>MKNLYGITLLLIFFACAKPSNAQIVSFNAGYISETEVVTIGLSEYYVPGFEFDVLFANNDEAGGLGLRGGYMIGLVGNDSIDLYVTPRLGWRYLTYSDGSDLDENGLLYEAAVGIYLYPLNFSVGYGKDDLADTEYTSLRVGIAF</sequence>
<evidence type="ECO:0000313" key="2">
    <source>
        <dbReference type="EMBL" id="PKD43801.1"/>
    </source>
</evidence>
<comment type="caution">
    <text evidence="2">The sequence shown here is derived from an EMBL/GenBank/DDBJ whole genome shotgun (WGS) entry which is preliminary data.</text>
</comment>
<accession>A0A2N0VHZ0</accession>
<feature type="signal peptide" evidence="1">
    <location>
        <begin position="1"/>
        <end position="22"/>
    </location>
</feature>
<proteinExistence type="predicted"/>
<evidence type="ECO:0008006" key="4">
    <source>
        <dbReference type="Google" id="ProtNLM"/>
    </source>
</evidence>
<dbReference type="OrthoDB" id="9968634at2"/>
<organism evidence="2 3">
    <name type="scientific">Rhodohalobacter barkolensis</name>
    <dbReference type="NCBI Taxonomy" id="2053187"/>
    <lineage>
        <taxon>Bacteria</taxon>
        <taxon>Pseudomonadati</taxon>
        <taxon>Balneolota</taxon>
        <taxon>Balneolia</taxon>
        <taxon>Balneolales</taxon>
        <taxon>Balneolaceae</taxon>
        <taxon>Rhodohalobacter</taxon>
    </lineage>
</organism>